<proteinExistence type="predicted"/>
<evidence type="ECO:0000313" key="1">
    <source>
        <dbReference type="EMBL" id="EEH57057.1"/>
    </source>
</evidence>
<dbReference type="RefSeq" id="XP_003058602.1">
    <property type="nucleotide sequence ID" value="XM_003058556.1"/>
</dbReference>
<name>C1MS10_MICPC</name>
<gene>
    <name evidence="1" type="ORF">MICPUCDRAFT_39912</name>
</gene>
<dbReference type="GeneID" id="9684041"/>
<keyword evidence="2" id="KW-1185">Reference proteome</keyword>
<organism evidence="2">
    <name type="scientific">Micromonas pusilla (strain CCMP1545)</name>
    <name type="common">Picoplanktonic green alga</name>
    <dbReference type="NCBI Taxonomy" id="564608"/>
    <lineage>
        <taxon>Eukaryota</taxon>
        <taxon>Viridiplantae</taxon>
        <taxon>Chlorophyta</taxon>
        <taxon>Mamiellophyceae</taxon>
        <taxon>Mamiellales</taxon>
        <taxon>Mamiellaceae</taxon>
        <taxon>Micromonas</taxon>
    </lineage>
</organism>
<protein>
    <submittedName>
        <fullName evidence="1">Predicted protein</fullName>
    </submittedName>
</protein>
<sequence>MSQPTMLMSPALYCQRGSNRGVAPQKSRRNAYRAFPAGASAMRSAHPMGSPTSASIAALAFSSCFTAGANFSFPGRSSSKRIDPFSPPFPVAASNVPASRIASAMRSSTDAVTYFSMIGMQYPAYTVCALSAAATGISSTAFSE</sequence>
<dbReference type="Proteomes" id="UP000001876">
    <property type="component" value="Unassembled WGS sequence"/>
</dbReference>
<accession>C1MS10</accession>
<dbReference type="AlphaFoldDB" id="C1MS10"/>
<evidence type="ECO:0000313" key="2">
    <source>
        <dbReference type="Proteomes" id="UP000001876"/>
    </source>
</evidence>
<dbReference type="KEGG" id="mpp:MICPUCDRAFT_39912"/>
<reference evidence="1 2" key="1">
    <citation type="journal article" date="2009" name="Science">
        <title>Green evolution and dynamic adaptations revealed by genomes of the marine picoeukaryotes Micromonas.</title>
        <authorList>
            <person name="Worden A.Z."/>
            <person name="Lee J.H."/>
            <person name="Mock T."/>
            <person name="Rouze P."/>
            <person name="Simmons M.P."/>
            <person name="Aerts A.L."/>
            <person name="Allen A.E."/>
            <person name="Cuvelier M.L."/>
            <person name="Derelle E."/>
            <person name="Everett M.V."/>
            <person name="Foulon E."/>
            <person name="Grimwood J."/>
            <person name="Gundlach H."/>
            <person name="Henrissat B."/>
            <person name="Napoli C."/>
            <person name="McDonald S.M."/>
            <person name="Parker M.S."/>
            <person name="Rombauts S."/>
            <person name="Salamov A."/>
            <person name="Von Dassow P."/>
            <person name="Badger J.H."/>
            <person name="Coutinho P.M."/>
            <person name="Demir E."/>
            <person name="Dubchak I."/>
            <person name="Gentemann C."/>
            <person name="Eikrem W."/>
            <person name="Gready J.E."/>
            <person name="John U."/>
            <person name="Lanier W."/>
            <person name="Lindquist E.A."/>
            <person name="Lucas S."/>
            <person name="Mayer K.F."/>
            <person name="Moreau H."/>
            <person name="Not F."/>
            <person name="Otillar R."/>
            <person name="Panaud O."/>
            <person name="Pangilinan J."/>
            <person name="Paulsen I."/>
            <person name="Piegu B."/>
            <person name="Poliakov A."/>
            <person name="Robbens S."/>
            <person name="Schmutz J."/>
            <person name="Toulza E."/>
            <person name="Wyss T."/>
            <person name="Zelensky A."/>
            <person name="Zhou K."/>
            <person name="Armbrust E.V."/>
            <person name="Bhattacharya D."/>
            <person name="Goodenough U.W."/>
            <person name="Van de Peer Y."/>
            <person name="Grigoriev I.V."/>
        </authorList>
    </citation>
    <scope>NUCLEOTIDE SEQUENCE [LARGE SCALE GENOMIC DNA]</scope>
    <source>
        <strain evidence="1 2">CCMP1545</strain>
    </source>
</reference>
<dbReference type="EMBL" id="GG663739">
    <property type="protein sequence ID" value="EEH57057.1"/>
    <property type="molecule type" value="Genomic_DNA"/>
</dbReference>